<evidence type="ECO:0000259" key="1">
    <source>
        <dbReference type="Pfam" id="PF01464"/>
    </source>
</evidence>
<dbReference type="Gene3D" id="1.10.530.10">
    <property type="match status" value="1"/>
</dbReference>
<dbReference type="Pfam" id="PF01464">
    <property type="entry name" value="SLT"/>
    <property type="match status" value="1"/>
</dbReference>
<accession>A0A6J5LDA0</accession>
<feature type="domain" description="Transglycosylase SLT" evidence="1">
    <location>
        <begin position="80"/>
        <end position="153"/>
    </location>
</feature>
<dbReference type="InterPro" id="IPR008258">
    <property type="entry name" value="Transglycosylase_SLT_dom_1"/>
</dbReference>
<reference evidence="2" key="1">
    <citation type="submission" date="2020-04" db="EMBL/GenBank/DDBJ databases">
        <authorList>
            <person name="Chiriac C."/>
            <person name="Salcher M."/>
            <person name="Ghai R."/>
            <person name="Kavagutti S V."/>
        </authorList>
    </citation>
    <scope>NUCLEOTIDE SEQUENCE</scope>
</reference>
<gene>
    <name evidence="2" type="ORF">UFOVP120_63</name>
</gene>
<organism evidence="2">
    <name type="scientific">uncultured Caudovirales phage</name>
    <dbReference type="NCBI Taxonomy" id="2100421"/>
    <lineage>
        <taxon>Viruses</taxon>
        <taxon>Duplodnaviria</taxon>
        <taxon>Heunggongvirae</taxon>
        <taxon>Uroviricota</taxon>
        <taxon>Caudoviricetes</taxon>
        <taxon>Peduoviridae</taxon>
        <taxon>Maltschvirus</taxon>
        <taxon>Maltschvirus maltsch</taxon>
    </lineage>
</organism>
<sequence>MKKIALALVALSMASHALADEMSAAEYFARDKANNWTGELVYPSNPYGKLVKLSKVTPAKQKVIDAIKRHVTAQLGSKWVDTALRIAKLESGFACHAKGPQTRHGNAKGVFQLIDSSARTLGFDPAQMYECDQNILAGVAHMKACIEQGGVREPREMAACHVAGWANWNVKLARRPERYKQRYVSLAIH</sequence>
<evidence type="ECO:0000313" key="2">
    <source>
        <dbReference type="EMBL" id="CAB4131146.1"/>
    </source>
</evidence>
<proteinExistence type="predicted"/>
<dbReference type="InterPro" id="IPR023346">
    <property type="entry name" value="Lysozyme-like_dom_sf"/>
</dbReference>
<protein>
    <submittedName>
        <fullName evidence="2">LT_GEWL domain containing protein</fullName>
    </submittedName>
</protein>
<dbReference type="EMBL" id="LR796242">
    <property type="protein sequence ID" value="CAB4131146.1"/>
    <property type="molecule type" value="Genomic_DNA"/>
</dbReference>
<dbReference type="SUPFAM" id="SSF53955">
    <property type="entry name" value="Lysozyme-like"/>
    <property type="match status" value="1"/>
</dbReference>
<name>A0A6J5LDA0_9CAUD</name>